<evidence type="ECO:0000259" key="1">
    <source>
        <dbReference type="Pfam" id="PF01717"/>
    </source>
</evidence>
<gene>
    <name evidence="2" type="ORF">ENJ96_05545</name>
</gene>
<feature type="domain" description="Cobalamin-independent methionine synthase MetE C-terminal/archaeal" evidence="1">
    <location>
        <begin position="49"/>
        <end position="270"/>
    </location>
</feature>
<dbReference type="EMBL" id="DROK01000157">
    <property type="protein sequence ID" value="HHI97300.1"/>
    <property type="molecule type" value="Genomic_DNA"/>
</dbReference>
<dbReference type="Pfam" id="PF01717">
    <property type="entry name" value="Meth_synt_2"/>
    <property type="match status" value="1"/>
</dbReference>
<dbReference type="SUPFAM" id="SSF51726">
    <property type="entry name" value="UROD/MetE-like"/>
    <property type="match status" value="1"/>
</dbReference>
<reference evidence="2" key="1">
    <citation type="journal article" date="2020" name="mSystems">
        <title>Genome- and Community-Level Interaction Insights into Carbon Utilization and Element Cycling Functions of Hydrothermarchaeota in Hydrothermal Sediment.</title>
        <authorList>
            <person name="Zhou Z."/>
            <person name="Liu Y."/>
            <person name="Xu W."/>
            <person name="Pan J."/>
            <person name="Luo Z.H."/>
            <person name="Li M."/>
        </authorList>
    </citation>
    <scope>NUCLEOTIDE SEQUENCE [LARGE SCALE GENOMIC DNA]</scope>
    <source>
        <strain evidence="2">HyVt-533</strain>
    </source>
</reference>
<proteinExistence type="predicted"/>
<dbReference type="GO" id="GO:0009086">
    <property type="term" value="P:methionine biosynthetic process"/>
    <property type="evidence" value="ECO:0007669"/>
    <property type="project" value="InterPro"/>
</dbReference>
<dbReference type="Proteomes" id="UP000886101">
    <property type="component" value="Unassembled WGS sequence"/>
</dbReference>
<organism evidence="2">
    <name type="scientific">Thermodesulfatator atlanticus</name>
    <dbReference type="NCBI Taxonomy" id="501497"/>
    <lineage>
        <taxon>Bacteria</taxon>
        <taxon>Pseudomonadati</taxon>
        <taxon>Thermodesulfobacteriota</taxon>
        <taxon>Thermodesulfobacteria</taxon>
        <taxon>Thermodesulfobacteriales</taxon>
        <taxon>Thermodesulfatatoraceae</taxon>
        <taxon>Thermodesulfatator</taxon>
    </lineage>
</organism>
<accession>A0A7V5NZY3</accession>
<evidence type="ECO:0000313" key="2">
    <source>
        <dbReference type="EMBL" id="HHI97300.1"/>
    </source>
</evidence>
<sequence>MLAFYEEYLAVKEGQKPFAATRFALKEDDAPGLFIFKERLKEAHPAPVAVKGQITGPFTLAVGLKTKEGKAAFYDPTLRDLITKNIALKAAFQVEFLKDFGVPVIIFLDEPALSGFGSSSFVGVNREEVLQVIQEVVEEIRGRGGVAGVHVCANTEWDLLIEAGLDILNFDAFDYLDRFLLYEAPLKDFLNQGGNIAWGIVPTLKPEVLKETRAEALTEKLEEALERLSQQGLSKGFMLEKSLITPSCGMGTLPEELVPHALSLLREVATKLRP</sequence>
<dbReference type="AlphaFoldDB" id="A0A7V5NZY3"/>
<dbReference type="GO" id="GO:0008270">
    <property type="term" value="F:zinc ion binding"/>
    <property type="evidence" value="ECO:0007669"/>
    <property type="project" value="InterPro"/>
</dbReference>
<protein>
    <recommendedName>
        <fullName evidence="1">Cobalamin-independent methionine synthase MetE C-terminal/archaeal domain-containing protein</fullName>
    </recommendedName>
</protein>
<dbReference type="InterPro" id="IPR002629">
    <property type="entry name" value="Met_Synth_C/arc"/>
</dbReference>
<dbReference type="GO" id="GO:0003871">
    <property type="term" value="F:5-methyltetrahydropteroyltriglutamate-homocysteine S-methyltransferase activity"/>
    <property type="evidence" value="ECO:0007669"/>
    <property type="project" value="InterPro"/>
</dbReference>
<dbReference type="Gene3D" id="3.20.20.210">
    <property type="match status" value="1"/>
</dbReference>
<comment type="caution">
    <text evidence="2">The sequence shown here is derived from an EMBL/GenBank/DDBJ whole genome shotgun (WGS) entry which is preliminary data.</text>
</comment>
<dbReference type="InterPro" id="IPR038071">
    <property type="entry name" value="UROD/MetE-like_sf"/>
</dbReference>
<name>A0A7V5NZY3_9BACT</name>